<reference evidence="2 3" key="1">
    <citation type="journal article" date="2004" name="Nucleic Acids Res.">
        <title>Unique features revealed by the genome sequence of Acinetobacter sp. ADP1, a versatile and naturally transformation competent bacterium.</title>
        <authorList>
            <person name="Barbe V."/>
            <person name="Vallenet D."/>
            <person name="Fonknechten N."/>
            <person name="Kreimeyer A."/>
            <person name="Oztas S."/>
            <person name="Labarre L."/>
            <person name="Cruveiller S."/>
            <person name="Robert C."/>
            <person name="Duprat S."/>
            <person name="Wincker P."/>
            <person name="Ornston L.N."/>
            <person name="Weissenbach J."/>
            <person name="Marliere P."/>
            <person name="Cohen G.N."/>
            <person name="Medigue C."/>
        </authorList>
    </citation>
    <scope>NUCLEOTIDE SEQUENCE [LARGE SCALE GENOMIC DNA]</scope>
    <source>
        <strain evidence="3">ATCC 33305 / BD413 / ADP1</strain>
    </source>
</reference>
<protein>
    <recommendedName>
        <fullName evidence="1">HEPN AbiJ-N-terminal domain-containing protein</fullName>
    </recommendedName>
</protein>
<evidence type="ECO:0000259" key="1">
    <source>
        <dbReference type="Pfam" id="PF18863"/>
    </source>
</evidence>
<sequence>MLFSKRKGLSPIRIEIQRESIDDDLKNGLWNALHLTIWAEYDGYHYSKTFRTSNLFTLLVSYWHNFFKLPLDDMPLDFDIAKEAIRKRFFAYSWFELYDFIEFTAQNCPIHLQDNFIKFVNNILEKELSAYRFVDEQLTDITDEQEIESIETAINSSNKFSGTKIHLKAALSLLTDRKKPDYRNSVKESISAVEALCVVLSDDPKATLGASLNSIEKSHSLHPAFKKALANLYGYTSDSEGIRHALLDEPTISYSDAKYMLVSCSAFINYVIGKMSEK</sequence>
<dbReference type="GeneID" id="45235011"/>
<dbReference type="HOGENOM" id="CLU_075001_0_0_6"/>
<dbReference type="KEGG" id="aci:ACIAD2753"/>
<evidence type="ECO:0000313" key="3">
    <source>
        <dbReference type="Proteomes" id="UP000000430"/>
    </source>
</evidence>
<organism evidence="2 3">
    <name type="scientific">Acinetobacter baylyi (strain ATCC 33305 / BD413 / ADP1)</name>
    <dbReference type="NCBI Taxonomy" id="62977"/>
    <lineage>
        <taxon>Bacteria</taxon>
        <taxon>Pseudomonadati</taxon>
        <taxon>Pseudomonadota</taxon>
        <taxon>Gammaproteobacteria</taxon>
        <taxon>Moraxellales</taxon>
        <taxon>Moraxellaceae</taxon>
        <taxon>Acinetobacter</taxon>
    </lineage>
</organism>
<evidence type="ECO:0000313" key="2">
    <source>
        <dbReference type="EMBL" id="CAG69498.1"/>
    </source>
</evidence>
<name>Q6F8W7_ACIAD</name>
<dbReference type="InterPro" id="IPR049503">
    <property type="entry name" value="AbiJ_NTD4"/>
</dbReference>
<dbReference type="eggNOG" id="ENOG5030H02">
    <property type="taxonomic scope" value="Bacteria"/>
</dbReference>
<dbReference type="EMBL" id="CR543861">
    <property type="protein sequence ID" value="CAG69498.1"/>
    <property type="molecule type" value="Genomic_DNA"/>
</dbReference>
<dbReference type="AlphaFoldDB" id="Q6F8W7"/>
<accession>Q6F8W7</accession>
<dbReference type="RefSeq" id="WP_004929151.1">
    <property type="nucleotide sequence ID" value="NC_005966.1"/>
</dbReference>
<gene>
    <name evidence="2" type="ordered locus">ACIAD2753</name>
</gene>
<proteinExistence type="predicted"/>
<dbReference type="OrthoDB" id="9786278at2"/>
<dbReference type="Proteomes" id="UP000000430">
    <property type="component" value="Chromosome"/>
</dbReference>
<dbReference type="STRING" id="202950.GCA_001485005_02388"/>
<feature type="domain" description="HEPN AbiJ-N-terminal" evidence="1">
    <location>
        <begin position="1"/>
        <end position="156"/>
    </location>
</feature>
<dbReference type="Pfam" id="PF18863">
    <property type="entry name" value="AbiJ_NTD4"/>
    <property type="match status" value="1"/>
</dbReference>
<dbReference type="BioCyc" id="ASP62977:ACIAD_RS12470-MONOMER"/>